<dbReference type="PANTHER" id="PTHR12953:SF0">
    <property type="entry name" value="SUN DOMAIN-CONTAINING OSSIFICATION FACTOR"/>
    <property type="match status" value="1"/>
</dbReference>
<dbReference type="InterPro" id="IPR045120">
    <property type="entry name" value="Suco/Slp1-like"/>
</dbReference>
<evidence type="ECO:0000256" key="7">
    <source>
        <dbReference type="ARBA" id="ARBA00023180"/>
    </source>
</evidence>
<evidence type="ECO:0000256" key="1">
    <source>
        <dbReference type="ARBA" id="ARBA00004115"/>
    </source>
</evidence>
<evidence type="ECO:0000313" key="13">
    <source>
        <dbReference type="EMBL" id="EGV60566.1"/>
    </source>
</evidence>
<dbReference type="AlphaFoldDB" id="G3BEK4"/>
<dbReference type="KEGG" id="cten:18250568"/>
<evidence type="ECO:0000256" key="8">
    <source>
        <dbReference type="ARBA" id="ARBA00061226"/>
    </source>
</evidence>
<dbReference type="PROSITE" id="PS51469">
    <property type="entry name" value="SUN"/>
    <property type="match status" value="1"/>
</dbReference>
<keyword evidence="6 11" id="KW-0472">Membrane</keyword>
<dbReference type="SUPFAM" id="SSF49785">
    <property type="entry name" value="Galactose-binding domain-like"/>
    <property type="match status" value="1"/>
</dbReference>
<evidence type="ECO:0000256" key="6">
    <source>
        <dbReference type="ARBA" id="ARBA00023136"/>
    </source>
</evidence>
<keyword evidence="4" id="KW-0256">Endoplasmic reticulum</keyword>
<evidence type="ECO:0000313" key="14">
    <source>
        <dbReference type="Proteomes" id="UP000000707"/>
    </source>
</evidence>
<evidence type="ECO:0000259" key="12">
    <source>
        <dbReference type="PROSITE" id="PS51469"/>
    </source>
</evidence>
<dbReference type="GO" id="GO:0034975">
    <property type="term" value="P:protein folding in endoplasmic reticulum"/>
    <property type="evidence" value="ECO:0007669"/>
    <property type="project" value="TreeGrafter"/>
</dbReference>
<dbReference type="Gene3D" id="2.60.120.260">
    <property type="entry name" value="Galactose-binding domain-like"/>
    <property type="match status" value="1"/>
</dbReference>
<accession>G3BEK4</accession>
<evidence type="ECO:0000256" key="3">
    <source>
        <dbReference type="ARBA" id="ARBA00022729"/>
    </source>
</evidence>
<keyword evidence="5 11" id="KW-1133">Transmembrane helix</keyword>
<feature type="domain" description="SUN" evidence="12">
    <location>
        <begin position="4"/>
        <end position="173"/>
    </location>
</feature>
<dbReference type="EMBL" id="GL996528">
    <property type="protein sequence ID" value="EGV60566.1"/>
    <property type="molecule type" value="Genomic_DNA"/>
</dbReference>
<keyword evidence="7" id="KW-0325">Glycoprotein</keyword>
<dbReference type="eggNOG" id="KOG1396">
    <property type="taxonomic scope" value="Eukaryota"/>
</dbReference>
<dbReference type="STRING" id="590646.G3BEK4"/>
<proteinExistence type="inferred from homology"/>
<dbReference type="Pfam" id="PF07738">
    <property type="entry name" value="Sad1_UNC"/>
    <property type="match status" value="1"/>
</dbReference>
<protein>
    <recommendedName>
        <fullName evidence="10">SUN-like protein 1</fullName>
    </recommendedName>
</protein>
<sequence>MSFESWKKLKIKSDPTLKNTSQISPVKNDENRFNFASIDCAAKVVKTNEGAQESKSILMENKDSYLVNKCSTKDQFLIIELCQDILIDLIEIGNFEFFSSNFKRFKVSVNERYEDTNWKSLGEFEASNSRTLQKFKIINPLIWAKFIKIEILEHYGSEFYCPISLVKVYGKTMLEEFKEQTIEQPSVETDECKINSTLPYLGLNEFLNSIPEYCEVVEEESTATNNPQDSIFKNIIKRLSLLESNASLSLLYIEEQSRLLSDSFRKLQMEQSHDLDKLLWNFNQTFNQQMLKINQFNQFKLFESNKVISNLANDLSFYKKLLLVNFVLLTVLVCFLLLSKDLPVEIPIPRNYQFKVGSTKKKYKKKSKYRF</sequence>
<evidence type="ECO:0000256" key="11">
    <source>
        <dbReference type="SAM" id="Phobius"/>
    </source>
</evidence>
<evidence type="ECO:0000256" key="2">
    <source>
        <dbReference type="ARBA" id="ARBA00022692"/>
    </source>
</evidence>
<dbReference type="Proteomes" id="UP000000707">
    <property type="component" value="Unassembled WGS sequence"/>
</dbReference>
<dbReference type="GO" id="GO:0005789">
    <property type="term" value="C:endoplasmic reticulum membrane"/>
    <property type="evidence" value="ECO:0007669"/>
    <property type="project" value="UniProtKB-SubCell"/>
</dbReference>
<dbReference type="GeneID" id="18250568"/>
<dbReference type="OrthoDB" id="193716at2759"/>
<evidence type="ECO:0000256" key="9">
    <source>
        <dbReference type="ARBA" id="ARBA00064635"/>
    </source>
</evidence>
<organism evidence="14">
    <name type="scientific">Candida tenuis (strain ATCC 10573 / BCRC 21748 / CBS 615 / JCM 9827 / NBRC 10315 / NRRL Y-1498 / VKM Y-70)</name>
    <name type="common">Yeast</name>
    <name type="synonym">Yamadazyma tenuis</name>
    <dbReference type="NCBI Taxonomy" id="590646"/>
    <lineage>
        <taxon>Eukaryota</taxon>
        <taxon>Fungi</taxon>
        <taxon>Dikarya</taxon>
        <taxon>Ascomycota</taxon>
        <taxon>Saccharomycotina</taxon>
        <taxon>Pichiomycetes</taxon>
        <taxon>Debaryomycetaceae</taxon>
        <taxon>Yamadazyma</taxon>
    </lineage>
</organism>
<evidence type="ECO:0000256" key="5">
    <source>
        <dbReference type="ARBA" id="ARBA00022989"/>
    </source>
</evidence>
<keyword evidence="14" id="KW-1185">Reference proteome</keyword>
<keyword evidence="2 11" id="KW-0812">Transmembrane</keyword>
<gene>
    <name evidence="13" type="ORF">CANTEDRAFT_96012</name>
</gene>
<comment type="similarity">
    <text evidence="8">Belongs to the SLP1 family.</text>
</comment>
<name>G3BEK4_CANTC</name>
<reference evidence="13 14" key="1">
    <citation type="journal article" date="2011" name="Proc. Natl. Acad. Sci. U.S.A.">
        <title>Comparative genomics of xylose-fermenting fungi for enhanced biofuel production.</title>
        <authorList>
            <person name="Wohlbach D.J."/>
            <person name="Kuo A."/>
            <person name="Sato T.K."/>
            <person name="Potts K.M."/>
            <person name="Salamov A.A."/>
            <person name="LaButti K.M."/>
            <person name="Sun H."/>
            <person name="Clum A."/>
            <person name="Pangilinan J.L."/>
            <person name="Lindquist E.A."/>
            <person name="Lucas S."/>
            <person name="Lapidus A."/>
            <person name="Jin M."/>
            <person name="Gunawan C."/>
            <person name="Balan V."/>
            <person name="Dale B.E."/>
            <person name="Jeffries T.W."/>
            <person name="Zinkel R."/>
            <person name="Barry K.W."/>
            <person name="Grigoriev I.V."/>
            <person name="Gasch A.P."/>
        </authorList>
    </citation>
    <scope>NUCLEOTIDE SEQUENCE [LARGE SCALE GENOMIC DNA]</scope>
    <source>
        <strain evidence="14">ATCC 10573 / BCRC 21748 / CBS 615 / JCM 9827 / NBRC 10315 / NRRL Y-1498 / VKM Y-70</strain>
    </source>
</reference>
<dbReference type="PANTHER" id="PTHR12953">
    <property type="entry name" value="MEMBRANE PROTEIN CH1 RELATED"/>
    <property type="match status" value="1"/>
</dbReference>
<dbReference type="InterPro" id="IPR008979">
    <property type="entry name" value="Galactose-bd-like_sf"/>
</dbReference>
<evidence type="ECO:0000256" key="4">
    <source>
        <dbReference type="ARBA" id="ARBA00022824"/>
    </source>
</evidence>
<feature type="transmembrane region" description="Helical" evidence="11">
    <location>
        <begin position="321"/>
        <end position="339"/>
    </location>
</feature>
<dbReference type="HOGENOM" id="CLU_006633_4_0_1"/>
<evidence type="ECO:0000256" key="10">
    <source>
        <dbReference type="ARBA" id="ARBA00075366"/>
    </source>
</evidence>
<comment type="subunit">
    <text evidence="9">Interacts with EMP65.</text>
</comment>
<comment type="subcellular location">
    <subcellularLocation>
        <location evidence="1">Endoplasmic reticulum membrane</location>
        <topology evidence="1">Single-pass type I membrane protein</topology>
    </subcellularLocation>
</comment>
<keyword evidence="3" id="KW-0732">Signal</keyword>
<dbReference type="InterPro" id="IPR012919">
    <property type="entry name" value="SUN_dom"/>
</dbReference>
<dbReference type="FunFam" id="2.60.120.260:FF:000099">
    <property type="entry name" value="Uncharacterized protein, isoform C"/>
    <property type="match status" value="1"/>
</dbReference>